<dbReference type="Gene3D" id="3.30.530.20">
    <property type="match status" value="1"/>
</dbReference>
<dbReference type="SUPFAM" id="SSF55961">
    <property type="entry name" value="Bet v1-like"/>
    <property type="match status" value="1"/>
</dbReference>
<sequence>METIDNVTEKELVITRIFNAPRELVFKAWGEAERLAHWWGPKGFTLGVATLEFRPGGVFHYSMTSAQGQEMWGKFVYREIEAPERLVFVTSFSNPEGEITRAFFSDTWPLEVLNVVTFTEQDGKTTMTLRGGPINATEAEQAAFEGMFGSMQQGFAGTFDQLETYLASL</sequence>
<dbReference type="EMBL" id="AP025739">
    <property type="protein sequence ID" value="BDI34544.1"/>
    <property type="molecule type" value="Genomic_DNA"/>
</dbReference>
<accession>A0A402CR54</accession>
<dbReference type="AlphaFoldDB" id="A0A402CR54"/>
<dbReference type="RefSeq" id="WP_119319897.1">
    <property type="nucleotide sequence ID" value="NZ_AP025739.1"/>
</dbReference>
<dbReference type="KEGG" id="ccot:CCAX7_65950"/>
<dbReference type="InterPro" id="IPR013538">
    <property type="entry name" value="ASHA1/2-like_C"/>
</dbReference>
<dbReference type="OrthoDB" id="9800899at2"/>
<evidence type="ECO:0000256" key="1">
    <source>
        <dbReference type="ARBA" id="ARBA00006817"/>
    </source>
</evidence>
<dbReference type="InterPro" id="IPR023393">
    <property type="entry name" value="START-like_dom_sf"/>
</dbReference>
<evidence type="ECO:0000313" key="4">
    <source>
        <dbReference type="Proteomes" id="UP000287394"/>
    </source>
</evidence>
<organism evidence="3 4">
    <name type="scientific">Capsulimonas corticalis</name>
    <dbReference type="NCBI Taxonomy" id="2219043"/>
    <lineage>
        <taxon>Bacteria</taxon>
        <taxon>Bacillati</taxon>
        <taxon>Armatimonadota</taxon>
        <taxon>Armatimonadia</taxon>
        <taxon>Capsulimonadales</taxon>
        <taxon>Capsulimonadaceae</taxon>
        <taxon>Capsulimonas</taxon>
    </lineage>
</organism>
<proteinExistence type="inferred from homology"/>
<protein>
    <submittedName>
        <fullName evidence="3">ATPase</fullName>
    </submittedName>
</protein>
<dbReference type="Proteomes" id="UP000287394">
    <property type="component" value="Chromosome"/>
</dbReference>
<feature type="domain" description="Activator of Hsp90 ATPase homologue 1/2-like C-terminal" evidence="2">
    <location>
        <begin position="19"/>
        <end position="166"/>
    </location>
</feature>
<dbReference type="Pfam" id="PF08327">
    <property type="entry name" value="AHSA1"/>
    <property type="match status" value="1"/>
</dbReference>
<evidence type="ECO:0000313" key="3">
    <source>
        <dbReference type="EMBL" id="BDI34544.1"/>
    </source>
</evidence>
<evidence type="ECO:0000259" key="2">
    <source>
        <dbReference type="Pfam" id="PF08327"/>
    </source>
</evidence>
<gene>
    <name evidence="3" type="ORF">CCAX7_65950</name>
</gene>
<name>A0A402CR54_9BACT</name>
<reference evidence="3 4" key="1">
    <citation type="journal article" date="2019" name="Int. J. Syst. Evol. Microbiol.">
        <title>Capsulimonas corticalis gen. nov., sp. nov., an aerobic capsulated bacterium, of a novel bacterial order, Capsulimonadales ord. nov., of the class Armatimonadia of the phylum Armatimonadetes.</title>
        <authorList>
            <person name="Li J."/>
            <person name="Kudo C."/>
            <person name="Tonouchi A."/>
        </authorList>
    </citation>
    <scope>NUCLEOTIDE SEQUENCE [LARGE SCALE GENOMIC DNA]</scope>
    <source>
        <strain evidence="3 4">AX-7</strain>
    </source>
</reference>
<keyword evidence="4" id="KW-1185">Reference proteome</keyword>
<comment type="similarity">
    <text evidence="1">Belongs to the AHA1 family.</text>
</comment>